<dbReference type="GO" id="GO:0051241">
    <property type="term" value="P:negative regulation of multicellular organismal process"/>
    <property type="evidence" value="ECO:0007669"/>
    <property type="project" value="UniProtKB-ARBA"/>
</dbReference>
<dbReference type="InterPro" id="IPR027756">
    <property type="entry name" value="Ovo-like"/>
</dbReference>
<dbReference type="Pfam" id="PF00096">
    <property type="entry name" value="zf-C2H2"/>
    <property type="match status" value="2"/>
</dbReference>
<dbReference type="PROSITE" id="PS50157">
    <property type="entry name" value="ZINC_FINGER_C2H2_2"/>
    <property type="match status" value="3"/>
</dbReference>
<dbReference type="SMART" id="SM00355">
    <property type="entry name" value="ZnF_C2H2"/>
    <property type="match status" value="4"/>
</dbReference>
<proteinExistence type="inferred from homology"/>
<name>A0ABD3X441_SINWO</name>
<dbReference type="FunFam" id="3.30.160.60:FF:001250">
    <property type="entry name" value="putative transcription factor ovo-like protein 3"/>
    <property type="match status" value="1"/>
</dbReference>
<evidence type="ECO:0000259" key="10">
    <source>
        <dbReference type="PROSITE" id="PS50157"/>
    </source>
</evidence>
<feature type="domain" description="C2H2-type" evidence="10">
    <location>
        <begin position="425"/>
        <end position="453"/>
    </location>
</feature>
<keyword evidence="5 8" id="KW-0863">Zinc-finger</keyword>
<feature type="region of interest" description="Disordered" evidence="9">
    <location>
        <begin position="154"/>
        <end position="175"/>
    </location>
</feature>
<evidence type="ECO:0000256" key="5">
    <source>
        <dbReference type="ARBA" id="ARBA00022771"/>
    </source>
</evidence>
<keyword evidence="3" id="KW-0479">Metal-binding</keyword>
<feature type="region of interest" description="Disordered" evidence="9">
    <location>
        <begin position="1"/>
        <end position="51"/>
    </location>
</feature>
<dbReference type="PANTHER" id="PTHR10032">
    <property type="entry name" value="ZINC FINGER PROTEIN WITH KRAB AND SCAN DOMAINS"/>
    <property type="match status" value="1"/>
</dbReference>
<evidence type="ECO:0000256" key="6">
    <source>
        <dbReference type="ARBA" id="ARBA00022833"/>
    </source>
</evidence>
<dbReference type="GO" id="GO:0005634">
    <property type="term" value="C:nucleus"/>
    <property type="evidence" value="ECO:0007669"/>
    <property type="project" value="UniProtKB-SubCell"/>
</dbReference>
<evidence type="ECO:0000256" key="2">
    <source>
        <dbReference type="ARBA" id="ARBA00006991"/>
    </source>
</evidence>
<accession>A0ABD3X441</accession>
<dbReference type="InterPro" id="IPR013087">
    <property type="entry name" value="Znf_C2H2_type"/>
</dbReference>
<sequence>MPRSFLVRKQAKKTIARTSLERNFNEEFSASQNPKNKDDTESPGNLHRSKDKDVLPRLKLYDFPEKDSYHPGCSRDEHTSESATTVPLAVFRENRLNLSAALKPSKFLQPLPISSVGTGHFVVSPVLGTVHPHCGHSEFVDLSPISAHAFRQHELASPASPQGTNGSNVSLTGPLSIHLSPKPRKLDFSKEYQHLKASNDFQPENDMLSPSKPDCLKLHSSPFPGIFNSTFQPIQSAQMVVSDREAPNTVFVFPQPLQNGPRLFPPMQCKGLQPDLAFNHVQLVGQMEICKETKSEETLNILPEIAPDGKLVDKQNPALQNLPLLRNAAMKGVEFINAGYGIKNPLLSASQKGCESSGTFSYKDKDEKYVCRICQKSFNIQRLLNRHLKCHSEIKRYLCTFCGKGFNDTFDLKRHTRTHTGVRPYKCDMCEKAFTQRCSLESHGKKVHAVELAFQYKERRTKLYVCEDCGHSTKEPGLHYIHLKNYHPHSPLLTKFYDKRQFKFSDTNLPQPVY</sequence>
<evidence type="ECO:0000256" key="1">
    <source>
        <dbReference type="ARBA" id="ARBA00004123"/>
    </source>
</evidence>
<dbReference type="InterPro" id="IPR036236">
    <property type="entry name" value="Znf_C2H2_sf"/>
</dbReference>
<dbReference type="PROSITE" id="PS00028">
    <property type="entry name" value="ZINC_FINGER_C2H2_1"/>
    <property type="match status" value="3"/>
</dbReference>
<dbReference type="GO" id="GO:0010837">
    <property type="term" value="P:regulation of keratinocyte proliferation"/>
    <property type="evidence" value="ECO:0007669"/>
    <property type="project" value="UniProtKB-ARBA"/>
</dbReference>
<comment type="caution">
    <text evidence="11">The sequence shown here is derived from an EMBL/GenBank/DDBJ whole genome shotgun (WGS) entry which is preliminary data.</text>
</comment>
<dbReference type="GO" id="GO:0009968">
    <property type="term" value="P:negative regulation of signal transduction"/>
    <property type="evidence" value="ECO:0007669"/>
    <property type="project" value="UniProtKB-ARBA"/>
</dbReference>
<dbReference type="GO" id="GO:0008270">
    <property type="term" value="F:zinc ion binding"/>
    <property type="evidence" value="ECO:0007669"/>
    <property type="project" value="UniProtKB-KW"/>
</dbReference>
<reference evidence="11 12" key="1">
    <citation type="submission" date="2024-11" db="EMBL/GenBank/DDBJ databases">
        <title>Chromosome-level genome assembly of the freshwater bivalve Anodonta woodiana.</title>
        <authorList>
            <person name="Chen X."/>
        </authorList>
    </citation>
    <scope>NUCLEOTIDE SEQUENCE [LARGE SCALE GENOMIC DNA]</scope>
    <source>
        <strain evidence="11">MN2024</strain>
        <tissue evidence="11">Gills</tissue>
    </source>
</reference>
<feature type="domain" description="C2H2-type" evidence="10">
    <location>
        <begin position="369"/>
        <end position="396"/>
    </location>
</feature>
<keyword evidence="6" id="KW-0862">Zinc</keyword>
<keyword evidence="4" id="KW-0677">Repeat</keyword>
<dbReference type="GO" id="GO:0045596">
    <property type="term" value="P:negative regulation of cell differentiation"/>
    <property type="evidence" value="ECO:0007669"/>
    <property type="project" value="UniProtKB-ARBA"/>
</dbReference>
<feature type="domain" description="C2H2-type" evidence="10">
    <location>
        <begin position="397"/>
        <end position="424"/>
    </location>
</feature>
<dbReference type="Gene3D" id="3.30.160.60">
    <property type="entry name" value="Classic Zinc Finger"/>
    <property type="match status" value="2"/>
</dbReference>
<dbReference type="EMBL" id="JBJQND010000004">
    <property type="protein sequence ID" value="KAL3881027.1"/>
    <property type="molecule type" value="Genomic_DNA"/>
</dbReference>
<evidence type="ECO:0000313" key="11">
    <source>
        <dbReference type="EMBL" id="KAL3881027.1"/>
    </source>
</evidence>
<dbReference type="GO" id="GO:0045892">
    <property type="term" value="P:negative regulation of DNA-templated transcription"/>
    <property type="evidence" value="ECO:0007669"/>
    <property type="project" value="UniProtKB-ARBA"/>
</dbReference>
<evidence type="ECO:0000256" key="4">
    <source>
        <dbReference type="ARBA" id="ARBA00022737"/>
    </source>
</evidence>
<evidence type="ECO:0000256" key="9">
    <source>
        <dbReference type="SAM" id="MobiDB-lite"/>
    </source>
</evidence>
<dbReference type="AlphaFoldDB" id="A0ABD3X441"/>
<organism evidence="11 12">
    <name type="scientific">Sinanodonta woodiana</name>
    <name type="common">Chinese pond mussel</name>
    <name type="synonym">Anodonta woodiana</name>
    <dbReference type="NCBI Taxonomy" id="1069815"/>
    <lineage>
        <taxon>Eukaryota</taxon>
        <taxon>Metazoa</taxon>
        <taxon>Spiralia</taxon>
        <taxon>Lophotrochozoa</taxon>
        <taxon>Mollusca</taxon>
        <taxon>Bivalvia</taxon>
        <taxon>Autobranchia</taxon>
        <taxon>Heteroconchia</taxon>
        <taxon>Palaeoheterodonta</taxon>
        <taxon>Unionida</taxon>
        <taxon>Unionoidea</taxon>
        <taxon>Unionidae</taxon>
        <taxon>Unioninae</taxon>
        <taxon>Sinanodonta</taxon>
    </lineage>
</organism>
<comment type="similarity">
    <text evidence="2">Belongs to the krueppel C2H2-type zinc-finger protein family.</text>
</comment>
<keyword evidence="7" id="KW-0539">Nucleus</keyword>
<dbReference type="PANTHER" id="PTHR10032:SF271">
    <property type="entry name" value="RH12261P-RELATED"/>
    <property type="match status" value="1"/>
</dbReference>
<gene>
    <name evidence="11" type="ORF">ACJMK2_033227</name>
</gene>
<dbReference type="SUPFAM" id="SSF57667">
    <property type="entry name" value="beta-beta-alpha zinc fingers"/>
    <property type="match status" value="2"/>
</dbReference>
<protein>
    <recommendedName>
        <fullName evidence="10">C2H2-type domain-containing protein</fullName>
    </recommendedName>
</protein>
<dbReference type="FunFam" id="3.30.160.60:FF:000452">
    <property type="entry name" value="Transcription factor Ovo-like 2"/>
    <property type="match status" value="1"/>
</dbReference>
<evidence type="ECO:0000313" key="12">
    <source>
        <dbReference type="Proteomes" id="UP001634394"/>
    </source>
</evidence>
<dbReference type="GO" id="GO:0003677">
    <property type="term" value="F:DNA binding"/>
    <property type="evidence" value="ECO:0007669"/>
    <property type="project" value="UniProtKB-ARBA"/>
</dbReference>
<comment type="subcellular location">
    <subcellularLocation>
        <location evidence="1">Nucleus</location>
    </subcellularLocation>
</comment>
<evidence type="ECO:0000256" key="8">
    <source>
        <dbReference type="PROSITE-ProRule" id="PRU00042"/>
    </source>
</evidence>
<evidence type="ECO:0000256" key="3">
    <source>
        <dbReference type="ARBA" id="ARBA00022723"/>
    </source>
</evidence>
<evidence type="ECO:0000256" key="7">
    <source>
        <dbReference type="ARBA" id="ARBA00023242"/>
    </source>
</evidence>
<dbReference type="Proteomes" id="UP001634394">
    <property type="component" value="Unassembled WGS sequence"/>
</dbReference>
<keyword evidence="12" id="KW-1185">Reference proteome</keyword>
<feature type="compositionally biased region" description="Polar residues" evidence="9">
    <location>
        <begin position="159"/>
        <end position="173"/>
    </location>
</feature>